<evidence type="ECO:0000256" key="4">
    <source>
        <dbReference type="ARBA" id="ARBA00023163"/>
    </source>
</evidence>
<proteinExistence type="predicted"/>
<feature type="region of interest" description="Disordered" evidence="6">
    <location>
        <begin position="381"/>
        <end position="407"/>
    </location>
</feature>
<feature type="domain" description="DNA methyltransferase 1-associated 1" evidence="7">
    <location>
        <begin position="220"/>
        <end position="376"/>
    </location>
</feature>
<keyword evidence="3" id="KW-0805">Transcription regulation</keyword>
<dbReference type="Pfam" id="PF16282">
    <property type="entry name" value="SANT_DAMP1_like"/>
    <property type="match status" value="1"/>
</dbReference>
<keyword evidence="4" id="KW-0804">Transcription</keyword>
<keyword evidence="5" id="KW-0539">Nucleus</keyword>
<dbReference type="InterPro" id="IPR032563">
    <property type="entry name" value="DAMP1_SANT-like"/>
</dbReference>
<evidence type="ECO:0000259" key="7">
    <source>
        <dbReference type="Pfam" id="PF05499"/>
    </source>
</evidence>
<dbReference type="Pfam" id="PF05499">
    <property type="entry name" value="DMAP1"/>
    <property type="match status" value="1"/>
</dbReference>
<feature type="compositionally biased region" description="Polar residues" evidence="6">
    <location>
        <begin position="391"/>
        <end position="401"/>
    </location>
</feature>
<keyword evidence="10" id="KW-1185">Reference proteome</keyword>
<evidence type="ECO:0000256" key="2">
    <source>
        <dbReference type="ARBA" id="ARBA00022853"/>
    </source>
</evidence>
<dbReference type="InterPro" id="IPR027109">
    <property type="entry name" value="Swc4/Dmap1"/>
</dbReference>
<reference evidence="9 10" key="1">
    <citation type="submission" date="2021-04" db="EMBL/GenBank/DDBJ databases">
        <authorList>
            <person name="Bliznina A."/>
        </authorList>
    </citation>
    <scope>NUCLEOTIDE SEQUENCE [LARGE SCALE GENOMIC DNA]</scope>
</reference>
<dbReference type="EMBL" id="OU015568">
    <property type="protein sequence ID" value="CAG5087228.1"/>
    <property type="molecule type" value="Genomic_DNA"/>
</dbReference>
<evidence type="ECO:0000256" key="6">
    <source>
        <dbReference type="SAM" id="MobiDB-lite"/>
    </source>
</evidence>
<gene>
    <name evidence="9" type="ORF">OKIOD_LOCUS3047</name>
</gene>
<evidence type="ECO:0000256" key="3">
    <source>
        <dbReference type="ARBA" id="ARBA00023015"/>
    </source>
</evidence>
<feature type="domain" description="DAMP1 SANT/Myb-like" evidence="8">
    <location>
        <begin position="127"/>
        <end position="180"/>
    </location>
</feature>
<sequence>MSSDAKDILGGLVVPSSQPKEPKRTKKRKRPDGMSNEVFGLLGFSDNDPVTLIPTNAANGGYKERPKLWRKQCREWVLKDCSVPGRKDGFTIKTWVPKNSDVSKTLPDFNLNKITIPRNNKISHCEGTWTKDETEYMLDLCEMFDCRFIIVADRYDWKVDGKNVERSVEDIKERYYKVTDHTITLSDDIKRTYVYDAEHERRRKEQLDIIYRRSREEIEEQDRLIEERKRIEHKRKLKEKKEADKKSKKAAALAKTPLGIKSNSGRASPQMIDESEIGLRAPDFGIKFPELKPGISLRSKIMILPASNRKKRTDIIETAIKGFGLPTHPIPTEEVTTKFNMLRSDILKLHDVRQAFQHTECELVALIKKFTETCPGSPLPKGVESIETLKRSLSSPTNPTPSKKHKS</sequence>
<feature type="region of interest" description="Disordered" evidence="6">
    <location>
        <begin position="1"/>
        <end position="34"/>
    </location>
</feature>
<evidence type="ECO:0000259" key="8">
    <source>
        <dbReference type="Pfam" id="PF16282"/>
    </source>
</evidence>
<dbReference type="Gene3D" id="1.10.10.60">
    <property type="entry name" value="Homeodomain-like"/>
    <property type="match status" value="1"/>
</dbReference>
<evidence type="ECO:0000313" key="9">
    <source>
        <dbReference type="EMBL" id="CAG5087228.1"/>
    </source>
</evidence>
<feature type="region of interest" description="Disordered" evidence="6">
    <location>
        <begin position="237"/>
        <end position="269"/>
    </location>
</feature>
<dbReference type="InterPro" id="IPR008468">
    <property type="entry name" value="DMAP1"/>
</dbReference>
<name>A0ABN7RVV5_OIKDI</name>
<dbReference type="PANTHER" id="PTHR12855:SF10">
    <property type="entry name" value="DNA METHYLTRANSFERASE 1-ASSOCIATED PROTEIN 1"/>
    <property type="match status" value="1"/>
</dbReference>
<evidence type="ECO:0000256" key="1">
    <source>
        <dbReference type="ARBA" id="ARBA00004123"/>
    </source>
</evidence>
<organism evidence="9 10">
    <name type="scientific">Oikopleura dioica</name>
    <name type="common">Tunicate</name>
    <dbReference type="NCBI Taxonomy" id="34765"/>
    <lineage>
        <taxon>Eukaryota</taxon>
        <taxon>Metazoa</taxon>
        <taxon>Chordata</taxon>
        <taxon>Tunicata</taxon>
        <taxon>Appendicularia</taxon>
        <taxon>Copelata</taxon>
        <taxon>Oikopleuridae</taxon>
        <taxon>Oikopleura</taxon>
    </lineage>
</organism>
<evidence type="ECO:0000313" key="10">
    <source>
        <dbReference type="Proteomes" id="UP001158576"/>
    </source>
</evidence>
<dbReference type="PANTHER" id="PTHR12855">
    <property type="entry name" value="DNA METHYLTRANSFERASE 1-ASSOCIATED PROTEIN 1 FAMILY MEMBER"/>
    <property type="match status" value="1"/>
</dbReference>
<accession>A0ABN7RVV5</accession>
<keyword evidence="2" id="KW-0156">Chromatin regulator</keyword>
<evidence type="ECO:0000256" key="5">
    <source>
        <dbReference type="ARBA" id="ARBA00023242"/>
    </source>
</evidence>
<dbReference type="Proteomes" id="UP001158576">
    <property type="component" value="Chromosome PAR"/>
</dbReference>
<comment type="subcellular location">
    <subcellularLocation>
        <location evidence="1">Nucleus</location>
    </subcellularLocation>
</comment>
<protein>
    <submittedName>
        <fullName evidence="9">Oidioi.mRNA.OKI2018_I69.PAR.g11489.t1.cds</fullName>
    </submittedName>
</protein>